<keyword evidence="6 11" id="KW-0812">Transmembrane</keyword>
<dbReference type="GO" id="GO:0009103">
    <property type="term" value="P:lipopolysaccharide biosynthetic process"/>
    <property type="evidence" value="ECO:0007669"/>
    <property type="project" value="UniProtKB-KW"/>
</dbReference>
<dbReference type="OrthoDB" id="7305588at2"/>
<evidence type="ECO:0000256" key="5">
    <source>
        <dbReference type="ARBA" id="ARBA00022556"/>
    </source>
</evidence>
<evidence type="ECO:0000256" key="6">
    <source>
        <dbReference type="ARBA" id="ARBA00022692"/>
    </source>
</evidence>
<comment type="subcellular location">
    <subcellularLocation>
        <location evidence="1">Cell membrane</location>
        <topology evidence="1">Multi-pass membrane protein</topology>
    </subcellularLocation>
</comment>
<dbReference type="AlphaFoldDB" id="A0A1D7TWJ0"/>
<dbReference type="PANTHER" id="PTHR30561">
    <property type="entry name" value="SMR FAMILY PROTON-DEPENDENT DRUG EFFLUX TRANSPORTER SUGE"/>
    <property type="match status" value="1"/>
</dbReference>
<dbReference type="RefSeq" id="WP_069688698.1">
    <property type="nucleotide sequence ID" value="NZ_CP017147.1"/>
</dbReference>
<dbReference type="InterPro" id="IPR037185">
    <property type="entry name" value="EmrE-like"/>
</dbReference>
<dbReference type="InterPro" id="IPR000620">
    <property type="entry name" value="EamA_dom"/>
</dbReference>
<dbReference type="KEGG" id="bvv:BHK69_02295"/>
<dbReference type="SUPFAM" id="SSF103481">
    <property type="entry name" value="Multidrug resistance efflux transporter EmrE"/>
    <property type="match status" value="1"/>
</dbReference>
<evidence type="ECO:0000256" key="4">
    <source>
        <dbReference type="ARBA" id="ARBA00022519"/>
    </source>
</evidence>
<feature type="domain" description="EamA" evidence="12">
    <location>
        <begin position="51"/>
        <end position="116"/>
    </location>
</feature>
<keyword evidence="8 11" id="KW-1133">Transmembrane helix</keyword>
<evidence type="ECO:0000256" key="11">
    <source>
        <dbReference type="SAM" id="Phobius"/>
    </source>
</evidence>
<evidence type="ECO:0000256" key="3">
    <source>
        <dbReference type="ARBA" id="ARBA00022516"/>
    </source>
</evidence>
<feature type="transmembrane region" description="Helical" evidence="11">
    <location>
        <begin position="38"/>
        <end position="61"/>
    </location>
</feature>
<sequence length="119" mass="12790">MSLSLILWFAVSVICDVAGQLCLKRGADNLPEVQGRELAMALLCSAWVAGGVLIYIVEIFVWLRILAEVPLSIAFPIASLNFLGVTLASHVFLKESVGRLQWLGAILITLGVVVVARTA</sequence>
<evidence type="ECO:0000313" key="13">
    <source>
        <dbReference type="EMBL" id="AOO79475.1"/>
    </source>
</evidence>
<dbReference type="EMBL" id="CP017147">
    <property type="protein sequence ID" value="AOO79475.1"/>
    <property type="molecule type" value="Genomic_DNA"/>
</dbReference>
<dbReference type="GO" id="GO:0009245">
    <property type="term" value="P:lipid A biosynthetic process"/>
    <property type="evidence" value="ECO:0007669"/>
    <property type="project" value="UniProtKB-KW"/>
</dbReference>
<dbReference type="Gene3D" id="1.10.3730.20">
    <property type="match status" value="1"/>
</dbReference>
<protein>
    <recommendedName>
        <fullName evidence="12">EamA domain-containing protein</fullName>
    </recommendedName>
</protein>
<keyword evidence="2" id="KW-1003">Cell membrane</keyword>
<keyword evidence="14" id="KW-1185">Reference proteome</keyword>
<evidence type="ECO:0000256" key="10">
    <source>
        <dbReference type="ARBA" id="ARBA00023136"/>
    </source>
</evidence>
<feature type="transmembrane region" description="Helical" evidence="11">
    <location>
        <begin position="99"/>
        <end position="116"/>
    </location>
</feature>
<dbReference type="GO" id="GO:0005886">
    <property type="term" value="C:plasma membrane"/>
    <property type="evidence" value="ECO:0007669"/>
    <property type="project" value="UniProtKB-SubCell"/>
</dbReference>
<evidence type="ECO:0000256" key="2">
    <source>
        <dbReference type="ARBA" id="ARBA00022475"/>
    </source>
</evidence>
<dbReference type="InterPro" id="IPR000390">
    <property type="entry name" value="Small_drug/metabolite_transptr"/>
</dbReference>
<gene>
    <name evidence="13" type="ORF">BHK69_02295</name>
</gene>
<evidence type="ECO:0000313" key="14">
    <source>
        <dbReference type="Proteomes" id="UP000094969"/>
    </source>
</evidence>
<evidence type="ECO:0000256" key="8">
    <source>
        <dbReference type="ARBA" id="ARBA00022989"/>
    </source>
</evidence>
<reference evidence="13 14" key="1">
    <citation type="journal article" date="2015" name="Antonie Van Leeuwenhoek">
        <title>Bosea vaviloviae sp. nov., a new species of slow-growing rhizobia isolated from nodules of the relict species Vavilovia formosa (Stev.) Fed.</title>
        <authorList>
            <person name="Safronova V.I."/>
            <person name="Kuznetsova I.G."/>
            <person name="Sazanova A.L."/>
            <person name="Kimeklis A.K."/>
            <person name="Belimov A.A."/>
            <person name="Andronov E.E."/>
            <person name="Pinaev A.G."/>
            <person name="Chizhevskaya E.P."/>
            <person name="Pukhaev A.R."/>
            <person name="Popov K.P."/>
            <person name="Willems A."/>
            <person name="Tikhonovich I.A."/>
        </authorList>
    </citation>
    <scope>NUCLEOTIDE SEQUENCE [LARGE SCALE GENOMIC DNA]</scope>
    <source>
        <strain evidence="13 14">Vaf18</strain>
    </source>
</reference>
<dbReference type="Pfam" id="PF00892">
    <property type="entry name" value="EamA"/>
    <property type="match status" value="1"/>
</dbReference>
<keyword evidence="5" id="KW-0441">Lipid A biosynthesis</keyword>
<proteinExistence type="predicted"/>
<keyword evidence="4" id="KW-0997">Cell inner membrane</keyword>
<dbReference type="GO" id="GO:0022857">
    <property type="term" value="F:transmembrane transporter activity"/>
    <property type="evidence" value="ECO:0007669"/>
    <property type="project" value="InterPro"/>
</dbReference>
<keyword evidence="10 11" id="KW-0472">Membrane</keyword>
<organism evidence="13 14">
    <name type="scientific">Bosea vaviloviae</name>
    <dbReference type="NCBI Taxonomy" id="1526658"/>
    <lineage>
        <taxon>Bacteria</taxon>
        <taxon>Pseudomonadati</taxon>
        <taxon>Pseudomonadota</taxon>
        <taxon>Alphaproteobacteria</taxon>
        <taxon>Hyphomicrobiales</taxon>
        <taxon>Boseaceae</taxon>
        <taxon>Bosea</taxon>
    </lineage>
</organism>
<name>A0A1D7TWJ0_9HYPH</name>
<accession>A0A1D7TWJ0</accession>
<keyword evidence="3" id="KW-0444">Lipid biosynthesis</keyword>
<evidence type="ECO:0000256" key="9">
    <source>
        <dbReference type="ARBA" id="ARBA00023098"/>
    </source>
</evidence>
<feature type="transmembrane region" description="Helical" evidence="11">
    <location>
        <begin position="73"/>
        <end position="93"/>
    </location>
</feature>
<dbReference type="Proteomes" id="UP000094969">
    <property type="component" value="Chromosome"/>
</dbReference>
<dbReference type="STRING" id="1526658.BHK69_02295"/>
<evidence type="ECO:0000256" key="1">
    <source>
        <dbReference type="ARBA" id="ARBA00004651"/>
    </source>
</evidence>
<evidence type="ECO:0000259" key="12">
    <source>
        <dbReference type="Pfam" id="PF00892"/>
    </source>
</evidence>
<dbReference type="PANTHER" id="PTHR30561:SF9">
    <property type="entry name" value="4-AMINO-4-DEOXY-L-ARABINOSE-PHOSPHOUNDECAPRENOL FLIPPASE SUBUNIT ARNF-RELATED"/>
    <property type="match status" value="1"/>
</dbReference>
<keyword evidence="7" id="KW-0448">Lipopolysaccharide biosynthesis</keyword>
<keyword evidence="9" id="KW-0443">Lipid metabolism</keyword>
<evidence type="ECO:0000256" key="7">
    <source>
        <dbReference type="ARBA" id="ARBA00022985"/>
    </source>
</evidence>